<dbReference type="AlphaFoldDB" id="A0AAQ3WP65"/>
<feature type="region of interest" description="Disordered" evidence="1">
    <location>
        <begin position="59"/>
        <end position="100"/>
    </location>
</feature>
<feature type="compositionally biased region" description="Low complexity" evidence="1">
    <location>
        <begin position="72"/>
        <end position="90"/>
    </location>
</feature>
<dbReference type="Proteomes" id="UP001341281">
    <property type="component" value="Chromosome 04"/>
</dbReference>
<name>A0AAQ3WP65_PASNO</name>
<reference evidence="3 4" key="1">
    <citation type="submission" date="2024-02" db="EMBL/GenBank/DDBJ databases">
        <title>High-quality chromosome-scale genome assembly of Pensacola bahiagrass (Paspalum notatum Flugge var. saurae).</title>
        <authorList>
            <person name="Vega J.M."/>
            <person name="Podio M."/>
            <person name="Orjuela J."/>
            <person name="Siena L.A."/>
            <person name="Pessino S.C."/>
            <person name="Combes M.C."/>
            <person name="Mariac C."/>
            <person name="Albertini E."/>
            <person name="Pupilli F."/>
            <person name="Ortiz J.P.A."/>
            <person name="Leblanc O."/>
        </authorList>
    </citation>
    <scope>NUCLEOTIDE SEQUENCE [LARGE SCALE GENOMIC DNA]</scope>
    <source>
        <strain evidence="3">R1</strain>
        <tissue evidence="3">Leaf</tissue>
    </source>
</reference>
<feature type="region of interest" description="Disordered" evidence="1">
    <location>
        <begin position="779"/>
        <end position="825"/>
    </location>
</feature>
<dbReference type="EMBL" id="CP144748">
    <property type="protein sequence ID" value="WVZ68921.1"/>
    <property type="molecule type" value="Genomic_DNA"/>
</dbReference>
<gene>
    <name evidence="3" type="ORF">U9M48_017796</name>
</gene>
<evidence type="ECO:0000256" key="1">
    <source>
        <dbReference type="SAM" id="MobiDB-lite"/>
    </source>
</evidence>
<feature type="region of interest" description="Disordered" evidence="1">
    <location>
        <begin position="239"/>
        <end position="274"/>
    </location>
</feature>
<feature type="chain" id="PRO_5042879922" evidence="2">
    <location>
        <begin position="23"/>
        <end position="1046"/>
    </location>
</feature>
<proteinExistence type="predicted"/>
<keyword evidence="2" id="KW-0732">Signal</keyword>
<feature type="compositionally biased region" description="Basic and acidic residues" evidence="1">
    <location>
        <begin position="797"/>
        <end position="820"/>
    </location>
</feature>
<evidence type="ECO:0000256" key="2">
    <source>
        <dbReference type="SAM" id="SignalP"/>
    </source>
</evidence>
<evidence type="ECO:0000313" key="4">
    <source>
        <dbReference type="Proteomes" id="UP001341281"/>
    </source>
</evidence>
<keyword evidence="4" id="KW-1185">Reference proteome</keyword>
<accession>A0AAQ3WP65</accession>
<sequence length="1046" mass="113576">MPISSVISILFIFCSAPSGQHSIGTPAAMASSTEFHPQWVTKAPTAAWLSTSTCGAHDLRTRPRSLVRSKNPSGSSAPSSGLGSSVPAGADTTHRNRCPDFSRPAAISLICSSDSRPLLPQQRNTTLRPGCASSHARHSGLSAASLSSVAAALATNGPMGQHFARDALGVPERLQGPALQRVERVDQHAVGVRVALPVAHHGPARLVLRVLQQLPDEMGRRHGRDAKELEGRVPELLQARSPAGEQRRQLGVDGQDPGARGEERVHGDAQLPGHVDGVGAEHVDDERVQAVPGDGAEEALELVVVHAHELQHEEQRVLGAGEVGGWDRREDVEGDGRVGGRDVLHEAGAAGGGLDGRLDEHHSDVVAVAEEGLGEMRHGPDVPDADAGVQHNDVAITIIRANLGARCSSVLHKMLIKKGTKWLTRQQEKHTTRLDKITNIYTKSSWRFYFSSCDELLTKILNIGQEPEKCLLRRAAVLQRRLCFFLQLRRSCPQLPPLLALQHKPHLRLNLLSLDEARVVPLQLHPDAHLLGHQYFVHLLLCAQRPAQHRHPRRDGLQRGVPPAVGDERAHGWVVEHVHLRCPGFEHEAMVLGPLQEPLRQQRVEVWLGALLEVPVDVVGAGRRAHDPQEPLPRLLYAGGDLLDLRLRQQALAPPAEEHDAALRLRVEPREALGPLCCCLFVRPADLGDQRPDGVNGRQHFARDAPGVPERLQGLALQRVERVHQNAVGVRVALPDLHHVTADLIVPALQHLPHEMGRRHGRHPKKLEGRIPELLQARLPAGNQRRQLGEDGQSPRARGEERVDRDAQLPGHVDDLGAEHVDDDGVQALPGDGAEEALELLVVLAHELHHLEERVLGGGGEVGWWDRREDVEGDGGVGGGDALDEAGAGVGGLDRRLDEHHGDVVAVAEEDLGQMRHGPDVADAAAGVQHNGLLHGSVVHVSGASWSTFLDARIEGKGILASVFGSELLCAFPRLFFVAARCLPGEADEWDVIWEGEAVGTAREDGSYEASCLRLDLAIVWKYVWCRLCLLTCTAKKISRCVESPL</sequence>
<feature type="signal peptide" evidence="2">
    <location>
        <begin position="1"/>
        <end position="22"/>
    </location>
</feature>
<protein>
    <submittedName>
        <fullName evidence="3">Uncharacterized protein</fullName>
    </submittedName>
</protein>
<evidence type="ECO:0000313" key="3">
    <source>
        <dbReference type="EMBL" id="WVZ68921.1"/>
    </source>
</evidence>
<organism evidence="3 4">
    <name type="scientific">Paspalum notatum var. saurae</name>
    <dbReference type="NCBI Taxonomy" id="547442"/>
    <lineage>
        <taxon>Eukaryota</taxon>
        <taxon>Viridiplantae</taxon>
        <taxon>Streptophyta</taxon>
        <taxon>Embryophyta</taxon>
        <taxon>Tracheophyta</taxon>
        <taxon>Spermatophyta</taxon>
        <taxon>Magnoliopsida</taxon>
        <taxon>Liliopsida</taxon>
        <taxon>Poales</taxon>
        <taxon>Poaceae</taxon>
        <taxon>PACMAD clade</taxon>
        <taxon>Panicoideae</taxon>
        <taxon>Andropogonodae</taxon>
        <taxon>Paspaleae</taxon>
        <taxon>Paspalinae</taxon>
        <taxon>Paspalum</taxon>
    </lineage>
</organism>